<dbReference type="Pfam" id="PF10410">
    <property type="entry name" value="DnaB_bind"/>
    <property type="match status" value="1"/>
</dbReference>
<keyword evidence="3 12" id="KW-0808">Transferase</keyword>
<comment type="similarity">
    <text evidence="12 13">Belongs to the DnaG primase family.</text>
</comment>
<keyword evidence="4 12" id="KW-0548">Nucleotidyltransferase</keyword>
<dbReference type="InterPro" id="IPR034151">
    <property type="entry name" value="TOPRIM_DnaG_bac"/>
</dbReference>
<dbReference type="PANTHER" id="PTHR30313">
    <property type="entry name" value="DNA PRIMASE"/>
    <property type="match status" value="1"/>
</dbReference>
<comment type="subunit">
    <text evidence="12">Monomer. Interacts with DnaB.</text>
</comment>
<dbReference type="GO" id="GO:0003899">
    <property type="term" value="F:DNA-directed RNA polymerase activity"/>
    <property type="evidence" value="ECO:0007669"/>
    <property type="project" value="UniProtKB-UniRule"/>
</dbReference>
<dbReference type="GO" id="GO:0000428">
    <property type="term" value="C:DNA-directed RNA polymerase complex"/>
    <property type="evidence" value="ECO:0007669"/>
    <property type="project" value="UniProtKB-KW"/>
</dbReference>
<dbReference type="InterPro" id="IPR037068">
    <property type="entry name" value="DNA_primase_core_N_sf"/>
</dbReference>
<dbReference type="Pfam" id="PF08275">
    <property type="entry name" value="DNAG_N"/>
    <property type="match status" value="1"/>
</dbReference>
<feature type="zinc finger region" description="CHC2-type" evidence="14">
    <location>
        <begin position="36"/>
        <end position="61"/>
    </location>
</feature>
<dbReference type="EMBL" id="MHUL01000012">
    <property type="protein sequence ID" value="OHA77229.1"/>
    <property type="molecule type" value="Genomic_DNA"/>
</dbReference>
<proteinExistence type="inferred from homology"/>
<dbReference type="GO" id="GO:0003677">
    <property type="term" value="F:DNA binding"/>
    <property type="evidence" value="ECO:0007669"/>
    <property type="project" value="UniProtKB-KW"/>
</dbReference>
<dbReference type="InterPro" id="IPR002694">
    <property type="entry name" value="Znf_CHC2"/>
</dbReference>
<name>A0A1G2RXT6_9BACT</name>
<evidence type="ECO:0000256" key="7">
    <source>
        <dbReference type="ARBA" id="ARBA00022771"/>
    </source>
</evidence>
<gene>
    <name evidence="12" type="primary">dnaG</name>
    <name evidence="16" type="ORF">A3J30_01540</name>
</gene>
<reference evidence="16 17" key="1">
    <citation type="journal article" date="2016" name="Nat. Commun.">
        <title>Thousands of microbial genomes shed light on interconnected biogeochemical processes in an aquifer system.</title>
        <authorList>
            <person name="Anantharaman K."/>
            <person name="Brown C.T."/>
            <person name="Hug L.A."/>
            <person name="Sharon I."/>
            <person name="Castelle C.J."/>
            <person name="Probst A.J."/>
            <person name="Thomas B.C."/>
            <person name="Singh A."/>
            <person name="Wilkins M.J."/>
            <person name="Karaoz U."/>
            <person name="Brodie E.L."/>
            <person name="Williams K.H."/>
            <person name="Hubbard S.S."/>
            <person name="Banfield J.F."/>
        </authorList>
    </citation>
    <scope>NUCLEOTIDE SEQUENCE [LARGE SCALE GENOMIC DNA]</scope>
</reference>
<comment type="function">
    <text evidence="12 13">RNA polymerase that catalyzes the synthesis of short RNA molecules used as primers for DNA polymerase during DNA replication.</text>
</comment>
<dbReference type="InterPro" id="IPR030846">
    <property type="entry name" value="DnaG_bac"/>
</dbReference>
<dbReference type="GO" id="GO:0006269">
    <property type="term" value="P:DNA replication, synthesis of primer"/>
    <property type="evidence" value="ECO:0007669"/>
    <property type="project" value="UniProtKB-UniRule"/>
</dbReference>
<dbReference type="InterPro" id="IPR036977">
    <property type="entry name" value="DNA_primase_Znf_CHC2"/>
</dbReference>
<dbReference type="Gene3D" id="3.90.580.10">
    <property type="entry name" value="Zinc finger, CHC2-type domain"/>
    <property type="match status" value="1"/>
</dbReference>
<comment type="caution">
    <text evidence="16">The sequence shown here is derived from an EMBL/GenBank/DDBJ whole genome shotgun (WGS) entry which is preliminary data.</text>
</comment>
<dbReference type="GO" id="GO:0005737">
    <property type="term" value="C:cytoplasm"/>
    <property type="evidence" value="ECO:0007669"/>
    <property type="project" value="TreeGrafter"/>
</dbReference>
<dbReference type="PIRSF" id="PIRSF002811">
    <property type="entry name" value="DnaG"/>
    <property type="match status" value="1"/>
</dbReference>
<dbReference type="PROSITE" id="PS50880">
    <property type="entry name" value="TOPRIM"/>
    <property type="match status" value="1"/>
</dbReference>
<dbReference type="Gene3D" id="3.90.980.10">
    <property type="entry name" value="DNA primase, catalytic core, N-terminal domain"/>
    <property type="match status" value="1"/>
</dbReference>
<organism evidence="16 17">
    <name type="scientific">Candidatus Wildermuthbacteria bacterium RIFCSPLOWO2_02_FULL_47_9c</name>
    <dbReference type="NCBI Taxonomy" id="1802466"/>
    <lineage>
        <taxon>Bacteria</taxon>
        <taxon>Candidatus Wildermuthiibacteriota</taxon>
    </lineage>
</organism>
<dbReference type="SMART" id="SM00400">
    <property type="entry name" value="ZnF_CHCC"/>
    <property type="match status" value="1"/>
</dbReference>
<evidence type="ECO:0000256" key="5">
    <source>
        <dbReference type="ARBA" id="ARBA00022705"/>
    </source>
</evidence>
<dbReference type="InterPro" id="IPR050219">
    <property type="entry name" value="DnaG_primase"/>
</dbReference>
<evidence type="ECO:0000256" key="8">
    <source>
        <dbReference type="ARBA" id="ARBA00022833"/>
    </source>
</evidence>
<keyword evidence="1 12" id="KW-0240">DNA-directed RNA polymerase</keyword>
<feature type="domain" description="Toprim" evidence="15">
    <location>
        <begin position="258"/>
        <end position="339"/>
    </location>
</feature>
<keyword evidence="2 12" id="KW-0639">Primosome</keyword>
<dbReference type="Pfam" id="PF01807">
    <property type="entry name" value="Zn_ribbon_DnaG"/>
    <property type="match status" value="1"/>
</dbReference>
<dbReference type="InterPro" id="IPR013264">
    <property type="entry name" value="DNAG_N"/>
</dbReference>
<dbReference type="AlphaFoldDB" id="A0A1G2RXT6"/>
<dbReference type="NCBIfam" id="TIGR01391">
    <property type="entry name" value="dnaG"/>
    <property type="match status" value="1"/>
</dbReference>
<evidence type="ECO:0000259" key="15">
    <source>
        <dbReference type="PROSITE" id="PS50880"/>
    </source>
</evidence>
<accession>A0A1G2RXT6</accession>
<dbReference type="PANTHER" id="PTHR30313:SF2">
    <property type="entry name" value="DNA PRIMASE"/>
    <property type="match status" value="1"/>
</dbReference>
<comment type="cofactor">
    <cofactor evidence="13 14">
        <name>Zn(2+)</name>
        <dbReference type="ChEBI" id="CHEBI:29105"/>
    </cofactor>
    <text evidence="13 14">Binds 1 zinc ion per monomer.</text>
</comment>
<dbReference type="InterPro" id="IPR019475">
    <property type="entry name" value="DNA_primase_DnaB-bd"/>
</dbReference>
<dbReference type="GO" id="GO:1990077">
    <property type="term" value="C:primosome complex"/>
    <property type="evidence" value="ECO:0007669"/>
    <property type="project" value="UniProtKB-KW"/>
</dbReference>
<evidence type="ECO:0000256" key="10">
    <source>
        <dbReference type="ARBA" id="ARBA00023125"/>
    </source>
</evidence>
<dbReference type="SMART" id="SM00493">
    <property type="entry name" value="TOPRIM"/>
    <property type="match status" value="1"/>
</dbReference>
<evidence type="ECO:0000256" key="1">
    <source>
        <dbReference type="ARBA" id="ARBA00022478"/>
    </source>
</evidence>
<dbReference type="Pfam" id="PF13155">
    <property type="entry name" value="Toprim_2"/>
    <property type="match status" value="1"/>
</dbReference>
<evidence type="ECO:0000256" key="2">
    <source>
        <dbReference type="ARBA" id="ARBA00022515"/>
    </source>
</evidence>
<dbReference type="EC" id="2.7.7.101" evidence="12"/>
<evidence type="ECO:0000256" key="14">
    <source>
        <dbReference type="PIRSR" id="PIRSR002811-1"/>
    </source>
</evidence>
<evidence type="ECO:0000256" key="13">
    <source>
        <dbReference type="PIRNR" id="PIRNR002811"/>
    </source>
</evidence>
<protein>
    <recommendedName>
        <fullName evidence="12 13">DNA primase</fullName>
        <ecNumber evidence="12">2.7.7.101</ecNumber>
    </recommendedName>
</protein>
<keyword evidence="10 12" id="KW-0238">DNA-binding</keyword>
<comment type="caution">
    <text evidence="12">Lacks conserved residue(s) required for the propagation of feature annotation.</text>
</comment>
<keyword evidence="9" id="KW-0460">Magnesium</keyword>
<keyword evidence="6 13" id="KW-0479">Metal-binding</keyword>
<dbReference type="HAMAP" id="MF_00974">
    <property type="entry name" value="DNA_primase_DnaG"/>
    <property type="match status" value="1"/>
</dbReference>
<evidence type="ECO:0000256" key="3">
    <source>
        <dbReference type="ARBA" id="ARBA00022679"/>
    </source>
</evidence>
<keyword evidence="5 12" id="KW-0235">DNA replication</keyword>
<evidence type="ECO:0000256" key="11">
    <source>
        <dbReference type="ARBA" id="ARBA00023163"/>
    </source>
</evidence>
<evidence type="ECO:0000313" key="16">
    <source>
        <dbReference type="EMBL" id="OHA77229.1"/>
    </source>
</evidence>
<comment type="catalytic activity">
    <reaction evidence="12">
        <text>ssDNA + n NTP = ssDNA/pppN(pN)n-1 hybrid + (n-1) diphosphate.</text>
        <dbReference type="EC" id="2.7.7.101"/>
    </reaction>
</comment>
<dbReference type="InterPro" id="IPR006295">
    <property type="entry name" value="DNA_primase_DnaG"/>
</dbReference>
<evidence type="ECO:0000256" key="9">
    <source>
        <dbReference type="ARBA" id="ARBA00022842"/>
    </source>
</evidence>
<keyword evidence="7 14" id="KW-0863">Zinc-finger</keyword>
<keyword evidence="8 13" id="KW-0862">Zinc</keyword>
<keyword evidence="11 12" id="KW-0804">Transcription</keyword>
<dbReference type="InterPro" id="IPR006171">
    <property type="entry name" value="TOPRIM_dom"/>
</dbReference>
<evidence type="ECO:0000256" key="12">
    <source>
        <dbReference type="HAMAP-Rule" id="MF_00974"/>
    </source>
</evidence>
<dbReference type="Gene3D" id="3.40.1360.10">
    <property type="match status" value="1"/>
</dbReference>
<evidence type="ECO:0000256" key="6">
    <source>
        <dbReference type="ARBA" id="ARBA00022723"/>
    </source>
</evidence>
<sequence length="595" mass="66367">MLSSPIEDIKSRLDIVDVVGGYVKLQKAGVNYRATCPFHSEKSPSFFVSPARQIWHCFGGCSEGGDIFKFIMKIEGIEFGDALRLLAQKAGVELPRRDPQWARLQTERQTLGELCELACVFFQKQLEGSAMGKEAASYLAKRGVSTESMKKWRLGYAPDTPSALCEFLRARGYSEQQIAGAGLGIRAASGIYDRFQSRIMFPIFDLNSRVAGFGGRIFGNPPAGGPAKYLNTPNTLLYDKSKILYGLDKAKVAIRQQDSCCVVEGYMDAIMVSQQGPENVVATSGTAFTPLQLQTLKRYCTNLLLAFDMDAAGDNATKRSAELALANGFDVKIIPMRQKDPADTILESPSLWEEAVKRARSLLAHSFEVQLSRFDKTSAEGKRNIAEALLPLIRKIPNRIEQAHWISLLAKELKVSEESVREEMDRERNDSSAAQEPDAALRLSADGRIAQGKKTRQELLEERALALFLQEPSFEILREEHFSYFSLGNQDILEGIKNHMPFDMAKASEIFEKEVVELLEYLVFKGEIEEGLESSPAEGSNQELRACLQELKMLQLRQRLDHIIGKLKEAEAAQDTAKIDTLLAEFQEVSKEIQS</sequence>
<dbReference type="Proteomes" id="UP000178222">
    <property type="component" value="Unassembled WGS sequence"/>
</dbReference>
<dbReference type="CDD" id="cd03364">
    <property type="entry name" value="TOPRIM_DnaG_primases"/>
    <property type="match status" value="1"/>
</dbReference>
<evidence type="ECO:0000313" key="17">
    <source>
        <dbReference type="Proteomes" id="UP000178222"/>
    </source>
</evidence>
<evidence type="ECO:0000256" key="4">
    <source>
        <dbReference type="ARBA" id="ARBA00022695"/>
    </source>
</evidence>
<dbReference type="SUPFAM" id="SSF56731">
    <property type="entry name" value="DNA primase core"/>
    <property type="match status" value="1"/>
</dbReference>
<dbReference type="SUPFAM" id="SSF57783">
    <property type="entry name" value="Zinc beta-ribbon"/>
    <property type="match status" value="1"/>
</dbReference>
<dbReference type="FunFam" id="3.90.580.10:FF:000001">
    <property type="entry name" value="DNA primase"/>
    <property type="match status" value="1"/>
</dbReference>
<dbReference type="GO" id="GO:0008270">
    <property type="term" value="F:zinc ion binding"/>
    <property type="evidence" value="ECO:0007669"/>
    <property type="project" value="UniProtKB-KW"/>
</dbReference>